<proteinExistence type="predicted"/>
<name>A0A1J7JE80_9PEZI</name>
<evidence type="ECO:0000313" key="2">
    <source>
        <dbReference type="EMBL" id="OIW31633.1"/>
    </source>
</evidence>
<accession>A0A1J7JE80</accession>
<feature type="region of interest" description="Disordered" evidence="1">
    <location>
        <begin position="120"/>
        <end position="171"/>
    </location>
</feature>
<dbReference type="InParanoid" id="A0A1J7JE80"/>
<gene>
    <name evidence="2" type="ORF">CONLIGDRAFT_629295</name>
</gene>
<dbReference type="AlphaFoldDB" id="A0A1J7JE80"/>
<evidence type="ECO:0000313" key="3">
    <source>
        <dbReference type="Proteomes" id="UP000182658"/>
    </source>
</evidence>
<protein>
    <submittedName>
        <fullName evidence="2">Uncharacterized protein</fullName>
    </submittedName>
</protein>
<reference evidence="2 3" key="1">
    <citation type="submission" date="2016-10" db="EMBL/GenBank/DDBJ databases">
        <title>Draft genome sequence of Coniochaeta ligniaria NRRL30616, a lignocellulolytic fungus for bioabatement of inhibitors in plant biomass hydrolysates.</title>
        <authorList>
            <consortium name="DOE Joint Genome Institute"/>
            <person name="Jimenez D.J."/>
            <person name="Hector R.E."/>
            <person name="Riley R."/>
            <person name="Sun H."/>
            <person name="Grigoriev I.V."/>
            <person name="Van Elsas J.D."/>
            <person name="Nichols N.N."/>
        </authorList>
    </citation>
    <scope>NUCLEOTIDE SEQUENCE [LARGE SCALE GENOMIC DNA]</scope>
    <source>
        <strain evidence="2 3">NRRL 30616</strain>
    </source>
</reference>
<sequence>MNATHHHPNPRRRRHEGAVRRGAVRIAYDADTQEYTWQHPDGVKLEGTDYGPLRVVPQWRPPPPPPPGTPWPCACCSKDKNERPTLCECGPKCPVTNYDIPCVKCAEHCDAAWHKAKPGQPLNIATTPSHTDPSPFDDTLLSAPPSAPKDGTKKSQGKLLRSMSSLFKRKD</sequence>
<evidence type="ECO:0000256" key="1">
    <source>
        <dbReference type="SAM" id="MobiDB-lite"/>
    </source>
</evidence>
<keyword evidence="3" id="KW-1185">Reference proteome</keyword>
<dbReference type="EMBL" id="KV875095">
    <property type="protein sequence ID" value="OIW31633.1"/>
    <property type="molecule type" value="Genomic_DNA"/>
</dbReference>
<feature type="compositionally biased region" description="Polar residues" evidence="1">
    <location>
        <begin position="123"/>
        <end position="132"/>
    </location>
</feature>
<dbReference type="Proteomes" id="UP000182658">
    <property type="component" value="Unassembled WGS sequence"/>
</dbReference>
<organism evidence="2 3">
    <name type="scientific">Coniochaeta ligniaria NRRL 30616</name>
    <dbReference type="NCBI Taxonomy" id="1408157"/>
    <lineage>
        <taxon>Eukaryota</taxon>
        <taxon>Fungi</taxon>
        <taxon>Dikarya</taxon>
        <taxon>Ascomycota</taxon>
        <taxon>Pezizomycotina</taxon>
        <taxon>Sordariomycetes</taxon>
        <taxon>Sordariomycetidae</taxon>
        <taxon>Coniochaetales</taxon>
        <taxon>Coniochaetaceae</taxon>
        <taxon>Coniochaeta</taxon>
    </lineage>
</organism>